<accession>A0A0M7A598</accession>
<keyword evidence="4 7" id="KW-0560">Oxidoreductase</keyword>
<evidence type="ECO:0000256" key="2">
    <source>
        <dbReference type="ARBA" id="ARBA00022723"/>
    </source>
</evidence>
<dbReference type="PANTHER" id="PTHR30468">
    <property type="entry name" value="ALPHA-KETOGLUTARATE-DEPENDENT SULFONATE DIOXYGENASE"/>
    <property type="match status" value="1"/>
</dbReference>
<dbReference type="EMBL" id="CXWC01000010">
    <property type="protein sequence ID" value="CTQ70079.1"/>
    <property type="molecule type" value="Genomic_DNA"/>
</dbReference>
<reference evidence="8" key="1">
    <citation type="submission" date="2015-07" db="EMBL/GenBank/DDBJ databases">
        <authorList>
            <person name="Rodrigo-Torres Lidia"/>
            <person name="Arahal R.David."/>
        </authorList>
    </citation>
    <scope>NUCLEOTIDE SEQUENCE [LARGE SCALE GENOMIC DNA]</scope>
    <source>
        <strain evidence="8">CECT 5096</strain>
    </source>
</reference>
<evidence type="ECO:0000256" key="5">
    <source>
        <dbReference type="ARBA" id="ARBA00023004"/>
    </source>
</evidence>
<dbReference type="Proteomes" id="UP000049983">
    <property type="component" value="Unassembled WGS sequence"/>
</dbReference>
<dbReference type="InterPro" id="IPR003819">
    <property type="entry name" value="TauD/TfdA-like"/>
</dbReference>
<dbReference type="SUPFAM" id="SSF51197">
    <property type="entry name" value="Clavaminate synthase-like"/>
    <property type="match status" value="1"/>
</dbReference>
<dbReference type="GO" id="GO:0005737">
    <property type="term" value="C:cytoplasm"/>
    <property type="evidence" value="ECO:0007669"/>
    <property type="project" value="TreeGrafter"/>
</dbReference>
<gene>
    <name evidence="7" type="primary">tauD</name>
    <name evidence="7" type="ORF">LA5096_02359</name>
</gene>
<evidence type="ECO:0000256" key="3">
    <source>
        <dbReference type="ARBA" id="ARBA00022964"/>
    </source>
</evidence>
<organism evidence="7 8">
    <name type="scientific">Roseibium album</name>
    <dbReference type="NCBI Taxonomy" id="311410"/>
    <lineage>
        <taxon>Bacteria</taxon>
        <taxon>Pseudomonadati</taxon>
        <taxon>Pseudomonadota</taxon>
        <taxon>Alphaproteobacteria</taxon>
        <taxon>Hyphomicrobiales</taxon>
        <taxon>Stappiaceae</taxon>
        <taxon>Roseibium</taxon>
    </lineage>
</organism>
<dbReference type="InterPro" id="IPR051323">
    <property type="entry name" value="AtsK-like"/>
</dbReference>
<evidence type="ECO:0000259" key="6">
    <source>
        <dbReference type="Pfam" id="PF02668"/>
    </source>
</evidence>
<dbReference type="AlphaFoldDB" id="A0A0M7A598"/>
<dbReference type="InterPro" id="IPR042098">
    <property type="entry name" value="TauD-like_sf"/>
</dbReference>
<evidence type="ECO:0000256" key="4">
    <source>
        <dbReference type="ARBA" id="ARBA00023002"/>
    </source>
</evidence>
<dbReference type="GO" id="GO:0046872">
    <property type="term" value="F:metal ion binding"/>
    <property type="evidence" value="ECO:0007669"/>
    <property type="project" value="UniProtKB-KW"/>
</dbReference>
<name>A0A0M7A598_9HYPH</name>
<sequence>MTYETIEVRPVTPSLGAEVDGVDLTRTLAPLQIREIQHALLAHQVLFFRNQRLTFERHKEFGRLFGDLAVHPYAASQEGHPEVLPIYADANSKQIPGERWHSDVSCDPEPPMGSILHIHTLPPVGGDTLFSNMYAAYEALSDRMKTYLDTLVAVHDGAPGYRMRAAKDGKQENREFPQAEHPVIRTHPQTGRKLIFVNPVFTTAILDLPAAEGDMVLRFLFDHCNQPQFHARFRWQENSVAFWDNRCVQHIAMWDYFPQTRAGNRVTIRGDKPY</sequence>
<proteinExistence type="inferred from homology"/>
<dbReference type="GeneID" id="97669749"/>
<keyword evidence="3 7" id="KW-0223">Dioxygenase</keyword>
<keyword evidence="5" id="KW-0408">Iron</keyword>
<dbReference type="EC" id="1.14.11.17" evidence="7"/>
<dbReference type="PANTHER" id="PTHR30468:SF1">
    <property type="entry name" value="ALPHA-KETOGLUTARATE-DEPENDENT SULFONATE DIOXYGENASE"/>
    <property type="match status" value="1"/>
</dbReference>
<dbReference type="OrthoDB" id="7209371at2"/>
<dbReference type="GO" id="GO:0000908">
    <property type="term" value="F:taurine dioxygenase activity"/>
    <property type="evidence" value="ECO:0007669"/>
    <property type="project" value="UniProtKB-EC"/>
</dbReference>
<dbReference type="Gene3D" id="3.60.130.10">
    <property type="entry name" value="Clavaminate synthase-like"/>
    <property type="match status" value="1"/>
</dbReference>
<dbReference type="GO" id="GO:0006790">
    <property type="term" value="P:sulfur compound metabolic process"/>
    <property type="evidence" value="ECO:0007669"/>
    <property type="project" value="TreeGrafter"/>
</dbReference>
<feature type="domain" description="TauD/TfdA-like" evidence="6">
    <location>
        <begin position="7"/>
        <end position="265"/>
    </location>
</feature>
<evidence type="ECO:0000313" key="8">
    <source>
        <dbReference type="Proteomes" id="UP000049983"/>
    </source>
</evidence>
<comment type="similarity">
    <text evidence="1">Belongs to the TfdA dioxygenase family.</text>
</comment>
<evidence type="ECO:0000256" key="1">
    <source>
        <dbReference type="ARBA" id="ARBA00005896"/>
    </source>
</evidence>
<dbReference type="STRING" id="311410.LA5095_01104"/>
<evidence type="ECO:0000313" key="7">
    <source>
        <dbReference type="EMBL" id="CTQ70079.1"/>
    </source>
</evidence>
<dbReference type="RefSeq" id="WP_055112892.1">
    <property type="nucleotide sequence ID" value="NZ_CANMGD010000009.1"/>
</dbReference>
<dbReference type="Pfam" id="PF02668">
    <property type="entry name" value="TauD"/>
    <property type="match status" value="1"/>
</dbReference>
<protein>
    <submittedName>
        <fullName evidence="7">Alpha-ketoglutarate-dependent taurine dioxygenase</fullName>
        <ecNumber evidence="7">1.14.11.17</ecNumber>
    </submittedName>
</protein>
<keyword evidence="8" id="KW-1185">Reference proteome</keyword>
<keyword evidence="2" id="KW-0479">Metal-binding</keyword>